<feature type="domain" description="TonB C-terminal" evidence="12">
    <location>
        <begin position="147"/>
        <end position="241"/>
    </location>
</feature>
<evidence type="ECO:0000256" key="10">
    <source>
        <dbReference type="SAM" id="MobiDB-lite"/>
    </source>
</evidence>
<keyword evidence="9 11" id="KW-0472">Membrane</keyword>
<dbReference type="Pfam" id="PF03544">
    <property type="entry name" value="TonB_C"/>
    <property type="match status" value="1"/>
</dbReference>
<evidence type="ECO:0000256" key="3">
    <source>
        <dbReference type="ARBA" id="ARBA00022448"/>
    </source>
</evidence>
<protein>
    <submittedName>
        <fullName evidence="13">Protein TonB</fullName>
    </submittedName>
</protein>
<evidence type="ECO:0000256" key="7">
    <source>
        <dbReference type="ARBA" id="ARBA00022927"/>
    </source>
</evidence>
<proteinExistence type="inferred from homology"/>
<comment type="similarity">
    <text evidence="2">Belongs to the TonB family.</text>
</comment>
<keyword evidence="5" id="KW-0997">Cell inner membrane</keyword>
<dbReference type="Gene3D" id="3.30.1150.10">
    <property type="match status" value="1"/>
</dbReference>
<dbReference type="InterPro" id="IPR006260">
    <property type="entry name" value="TonB/TolA_C"/>
</dbReference>
<feature type="region of interest" description="Disordered" evidence="10">
    <location>
        <begin position="54"/>
        <end position="94"/>
    </location>
</feature>
<keyword evidence="6 11" id="KW-0812">Transmembrane</keyword>
<dbReference type="InterPro" id="IPR051045">
    <property type="entry name" value="TonB-dependent_transducer"/>
</dbReference>
<evidence type="ECO:0000256" key="9">
    <source>
        <dbReference type="ARBA" id="ARBA00023136"/>
    </source>
</evidence>
<dbReference type="PROSITE" id="PS52015">
    <property type="entry name" value="TONB_CTD"/>
    <property type="match status" value="1"/>
</dbReference>
<accession>A0ABX0XNI1</accession>
<reference evidence="13 14" key="1">
    <citation type="submission" date="2020-03" db="EMBL/GenBank/DDBJ databases">
        <title>Genomic Encyclopedia of Type Strains, Phase IV (KMG-IV): sequencing the most valuable type-strain genomes for metagenomic binning, comparative biology and taxonomic classification.</title>
        <authorList>
            <person name="Goeker M."/>
        </authorList>
    </citation>
    <scope>NUCLEOTIDE SEQUENCE [LARGE SCALE GENOMIC DNA]</scope>
    <source>
        <strain evidence="13 14">DSM 27651</strain>
    </source>
</reference>
<evidence type="ECO:0000256" key="11">
    <source>
        <dbReference type="SAM" id="Phobius"/>
    </source>
</evidence>
<evidence type="ECO:0000256" key="2">
    <source>
        <dbReference type="ARBA" id="ARBA00006555"/>
    </source>
</evidence>
<dbReference type="NCBIfam" id="TIGR01352">
    <property type="entry name" value="tonB_Cterm"/>
    <property type="match status" value="1"/>
</dbReference>
<feature type="compositionally biased region" description="Pro residues" evidence="10">
    <location>
        <begin position="54"/>
        <end position="65"/>
    </location>
</feature>
<dbReference type="Proteomes" id="UP000734218">
    <property type="component" value="Unassembled WGS sequence"/>
</dbReference>
<evidence type="ECO:0000256" key="6">
    <source>
        <dbReference type="ARBA" id="ARBA00022692"/>
    </source>
</evidence>
<evidence type="ECO:0000313" key="14">
    <source>
        <dbReference type="Proteomes" id="UP000734218"/>
    </source>
</evidence>
<keyword evidence="8 11" id="KW-1133">Transmembrane helix</keyword>
<dbReference type="RefSeq" id="WP_167954113.1">
    <property type="nucleotide sequence ID" value="NZ_JAATJE010000001.1"/>
</dbReference>
<evidence type="ECO:0000313" key="13">
    <source>
        <dbReference type="EMBL" id="NJC34250.1"/>
    </source>
</evidence>
<sequence length="250" mass="25617">MVASQPRERIAAAIGVAGVHLIVGWALLVGLKVSTASIIGPALSLFDLPATAPPDPPPPVRPDPVPSRAAEGAAAPPNIRSSATPIVAPPTPLPQPSPVIAAPVAGALFDPTQGAAERPGPGTGAGGEGDGSGSGRYGDGGGAGGDETPPRWRRGRIRVRDYPEGLGEAGIQGSVEVRFTVAVTGRVTDCAVTRSSGSAVLDNTTCRLIVERFRFDPSRDGRGRPVESTIVQNHEWIVEADPDPPPPARR</sequence>
<evidence type="ECO:0000256" key="8">
    <source>
        <dbReference type="ARBA" id="ARBA00022989"/>
    </source>
</evidence>
<name>A0ABX0XNI1_9SPHN</name>
<dbReference type="InterPro" id="IPR037682">
    <property type="entry name" value="TonB_C"/>
</dbReference>
<feature type="compositionally biased region" description="Gly residues" evidence="10">
    <location>
        <begin position="121"/>
        <end position="145"/>
    </location>
</feature>
<keyword evidence="7" id="KW-0653">Protein transport</keyword>
<organism evidence="13 14">
    <name type="scientific">Sphingomonas jejuensis</name>
    <dbReference type="NCBI Taxonomy" id="904715"/>
    <lineage>
        <taxon>Bacteria</taxon>
        <taxon>Pseudomonadati</taxon>
        <taxon>Pseudomonadota</taxon>
        <taxon>Alphaproteobacteria</taxon>
        <taxon>Sphingomonadales</taxon>
        <taxon>Sphingomonadaceae</taxon>
        <taxon>Sphingomonas</taxon>
    </lineage>
</organism>
<gene>
    <name evidence="13" type="ORF">GGR88_001724</name>
</gene>
<feature type="transmembrane region" description="Helical" evidence="11">
    <location>
        <begin position="12"/>
        <end position="31"/>
    </location>
</feature>
<evidence type="ECO:0000256" key="4">
    <source>
        <dbReference type="ARBA" id="ARBA00022475"/>
    </source>
</evidence>
<keyword evidence="3" id="KW-0813">Transport</keyword>
<feature type="region of interest" description="Disordered" evidence="10">
    <location>
        <begin position="111"/>
        <end position="154"/>
    </location>
</feature>
<evidence type="ECO:0000259" key="12">
    <source>
        <dbReference type="PROSITE" id="PS52015"/>
    </source>
</evidence>
<dbReference type="EMBL" id="JAATJE010000001">
    <property type="protein sequence ID" value="NJC34250.1"/>
    <property type="molecule type" value="Genomic_DNA"/>
</dbReference>
<dbReference type="SUPFAM" id="SSF74653">
    <property type="entry name" value="TolA/TonB C-terminal domain"/>
    <property type="match status" value="1"/>
</dbReference>
<keyword evidence="4" id="KW-1003">Cell membrane</keyword>
<keyword evidence="14" id="KW-1185">Reference proteome</keyword>
<dbReference type="PANTHER" id="PTHR33446">
    <property type="entry name" value="PROTEIN TONB-RELATED"/>
    <property type="match status" value="1"/>
</dbReference>
<evidence type="ECO:0000256" key="5">
    <source>
        <dbReference type="ARBA" id="ARBA00022519"/>
    </source>
</evidence>
<comment type="subcellular location">
    <subcellularLocation>
        <location evidence="1">Cell inner membrane</location>
        <topology evidence="1">Single-pass membrane protein</topology>
        <orientation evidence="1">Periplasmic side</orientation>
    </subcellularLocation>
</comment>
<comment type="caution">
    <text evidence="13">The sequence shown here is derived from an EMBL/GenBank/DDBJ whole genome shotgun (WGS) entry which is preliminary data.</text>
</comment>
<evidence type="ECO:0000256" key="1">
    <source>
        <dbReference type="ARBA" id="ARBA00004383"/>
    </source>
</evidence>